<dbReference type="InterPro" id="IPR023997">
    <property type="entry name" value="TonB-dep_OMP_SusC/RagA_CS"/>
</dbReference>
<evidence type="ECO:0000256" key="7">
    <source>
        <dbReference type="PROSITE-ProRule" id="PRU01360"/>
    </source>
</evidence>
<keyword evidence="4 7" id="KW-0812">Transmembrane</keyword>
<evidence type="ECO:0000256" key="5">
    <source>
        <dbReference type="ARBA" id="ARBA00023136"/>
    </source>
</evidence>
<dbReference type="InterPro" id="IPR036942">
    <property type="entry name" value="Beta-barrel_TonB_sf"/>
</dbReference>
<dbReference type="GO" id="GO:0009279">
    <property type="term" value="C:cell outer membrane"/>
    <property type="evidence" value="ECO:0007669"/>
    <property type="project" value="UniProtKB-SubCell"/>
</dbReference>
<dbReference type="InterPro" id="IPR037066">
    <property type="entry name" value="Plug_dom_sf"/>
</dbReference>
<feature type="domain" description="TonB-dependent receptor plug" evidence="9">
    <location>
        <begin position="135"/>
        <end position="241"/>
    </location>
</feature>
<dbReference type="NCBIfam" id="TIGR04057">
    <property type="entry name" value="SusC_RagA_signa"/>
    <property type="match status" value="1"/>
</dbReference>
<reference evidence="10 11" key="1">
    <citation type="journal article" date="2012" name="J. Bacteriol.">
        <title>Genome Sequence of Fibrella aestuarina BUZ 2T, a Filamentous Marine Bacterium.</title>
        <authorList>
            <person name="Filippini M."/>
            <person name="Qi W."/>
            <person name="Blom J."/>
            <person name="Goesmann A."/>
            <person name="Smits T.H."/>
            <person name="Bagheri H.C."/>
        </authorList>
    </citation>
    <scope>NUCLEOTIDE SEQUENCE [LARGE SCALE GENOMIC DNA]</scope>
    <source>
        <strain evidence="11">BUZ 2T</strain>
    </source>
</reference>
<evidence type="ECO:0000256" key="3">
    <source>
        <dbReference type="ARBA" id="ARBA00022452"/>
    </source>
</evidence>
<accession>I0K8A8</accession>
<evidence type="ECO:0000259" key="9">
    <source>
        <dbReference type="Pfam" id="PF07715"/>
    </source>
</evidence>
<dbReference type="KEGG" id="fae:FAES_2352"/>
<evidence type="ECO:0000256" key="2">
    <source>
        <dbReference type="ARBA" id="ARBA00022448"/>
    </source>
</evidence>
<evidence type="ECO:0000313" key="10">
    <source>
        <dbReference type="EMBL" id="CCH00361.1"/>
    </source>
</evidence>
<dbReference type="InterPro" id="IPR008969">
    <property type="entry name" value="CarboxyPept-like_regulatory"/>
</dbReference>
<proteinExistence type="inferred from homology"/>
<evidence type="ECO:0000313" key="11">
    <source>
        <dbReference type="Proteomes" id="UP000011058"/>
    </source>
</evidence>
<comment type="subcellular location">
    <subcellularLocation>
        <location evidence="1 7">Cell outer membrane</location>
        <topology evidence="1 7">Multi-pass membrane protein</topology>
    </subcellularLocation>
</comment>
<dbReference type="Proteomes" id="UP000011058">
    <property type="component" value="Chromosome"/>
</dbReference>
<dbReference type="PROSITE" id="PS52016">
    <property type="entry name" value="TONB_DEPENDENT_REC_3"/>
    <property type="match status" value="1"/>
</dbReference>
<dbReference type="Gene3D" id="2.40.170.20">
    <property type="entry name" value="TonB-dependent receptor, beta-barrel domain"/>
    <property type="match status" value="1"/>
</dbReference>
<dbReference type="PATRIC" id="fig|1166018.3.peg.4112"/>
<name>I0K8A8_9BACT</name>
<dbReference type="InterPro" id="IPR023996">
    <property type="entry name" value="TonB-dep_OMP_SusC/RagA"/>
</dbReference>
<evidence type="ECO:0000256" key="8">
    <source>
        <dbReference type="SAM" id="SignalP"/>
    </source>
</evidence>
<dbReference type="SUPFAM" id="SSF49464">
    <property type="entry name" value="Carboxypeptidase regulatory domain-like"/>
    <property type="match status" value="1"/>
</dbReference>
<keyword evidence="10" id="KW-0675">Receptor</keyword>
<dbReference type="AlphaFoldDB" id="I0K8A8"/>
<dbReference type="InterPro" id="IPR039426">
    <property type="entry name" value="TonB-dep_rcpt-like"/>
</dbReference>
<dbReference type="RefSeq" id="WP_015331460.1">
    <property type="nucleotide sequence ID" value="NC_020054.1"/>
</dbReference>
<dbReference type="Pfam" id="PF13715">
    <property type="entry name" value="CarbopepD_reg_2"/>
    <property type="match status" value="1"/>
</dbReference>
<feature type="signal peptide" evidence="8">
    <location>
        <begin position="1"/>
        <end position="40"/>
    </location>
</feature>
<keyword evidence="6 7" id="KW-0998">Cell outer membrane</keyword>
<keyword evidence="3 7" id="KW-1134">Transmembrane beta strand</keyword>
<dbReference type="FunFam" id="2.170.130.10:FF:000003">
    <property type="entry name" value="SusC/RagA family TonB-linked outer membrane protein"/>
    <property type="match status" value="1"/>
</dbReference>
<dbReference type="EMBL" id="HE796683">
    <property type="protein sequence ID" value="CCH00361.1"/>
    <property type="molecule type" value="Genomic_DNA"/>
</dbReference>
<comment type="similarity">
    <text evidence="7">Belongs to the TonB-dependent receptor family.</text>
</comment>
<dbReference type="STRING" id="1166018.FAES_2352"/>
<dbReference type="SUPFAM" id="SSF56935">
    <property type="entry name" value="Porins"/>
    <property type="match status" value="1"/>
</dbReference>
<keyword evidence="11" id="KW-1185">Reference proteome</keyword>
<evidence type="ECO:0000256" key="1">
    <source>
        <dbReference type="ARBA" id="ARBA00004571"/>
    </source>
</evidence>
<evidence type="ECO:0000256" key="6">
    <source>
        <dbReference type="ARBA" id="ARBA00023237"/>
    </source>
</evidence>
<keyword evidence="5 7" id="KW-0472">Membrane</keyword>
<dbReference type="HOGENOM" id="CLU_004317_1_0_10"/>
<dbReference type="Gene3D" id="2.170.130.10">
    <property type="entry name" value="TonB-dependent receptor, plug domain"/>
    <property type="match status" value="1"/>
</dbReference>
<dbReference type="Pfam" id="PF07715">
    <property type="entry name" value="Plug"/>
    <property type="match status" value="1"/>
</dbReference>
<dbReference type="InterPro" id="IPR012910">
    <property type="entry name" value="Plug_dom"/>
</dbReference>
<evidence type="ECO:0000256" key="4">
    <source>
        <dbReference type="ARBA" id="ARBA00022692"/>
    </source>
</evidence>
<dbReference type="NCBIfam" id="TIGR04056">
    <property type="entry name" value="OMP_RagA_SusC"/>
    <property type="match status" value="1"/>
</dbReference>
<dbReference type="eggNOG" id="COG1629">
    <property type="taxonomic scope" value="Bacteria"/>
</dbReference>
<keyword evidence="2 7" id="KW-0813">Transport</keyword>
<organism evidence="10 11">
    <name type="scientific">Fibrella aestuarina BUZ 2</name>
    <dbReference type="NCBI Taxonomy" id="1166018"/>
    <lineage>
        <taxon>Bacteria</taxon>
        <taxon>Pseudomonadati</taxon>
        <taxon>Bacteroidota</taxon>
        <taxon>Cytophagia</taxon>
        <taxon>Cytophagales</taxon>
        <taxon>Spirosomataceae</taxon>
        <taxon>Fibrella</taxon>
    </lineage>
</organism>
<dbReference type="Gene3D" id="2.60.40.1120">
    <property type="entry name" value="Carboxypeptidase-like, regulatory domain"/>
    <property type="match status" value="1"/>
</dbReference>
<gene>
    <name evidence="10" type="ORF">FAES_2352</name>
</gene>
<sequence length="1053" mass="117521">MTKIIPGLGQFIKSRLRFSRTRGFCLAWVCLLLSAQFLFAQDKQTVKGVVLDENQKPLFGAYVILKNTTVGTTSDVNGEFTLRIPTGKQTLTVSYLGSKPQEVIVEQGGSIKVVLSGSDITLAETVVVGYAQQKKQSVVGAISQTTGKVLERAGGVYSVGSALTGNVPGVITTSSTGMPGEEDPRILIRGLSSWNNSSPLILVDGIERPMNSVDISSIETISVLKDASATAVFGVKGANGVILITTKRGKEGKANINVRADYTLKAPSTLPNKYDSYDARSIRNRVIENELGLESAGWATYTPYDILTKYRNPASLAEAERYPNVDWAKEMFKPVTRSYSANLNVSGGTSFVKYFASADFLMDGDIFKEWDNNRGYQAGYGFNRVNVRTNLDFQLTPTTLLVTNLSSSNGVKKSPWGATGGEYDMWQGAYGVAPDAMLPRYSDGTWGYYAQDPVAATNSILNLARSGIMKRTTSRITTDFTLNQDLKMVLPGLSTAGTVSWDNSFVESQRGINDLYNDPQTKWIDPASGESRYRFTYDAANMFDFQEAIRWAPQPGIMDNGATYRRLFYQLKLNYNKTWGKHNGSAMGLFSREDRAAGSEIANYREDWVFRTTYDYAGKYFAEVNGAYNGSEKFGADNRFHFFSSGAVGWLLSEEAFFKRAKFLDLLKLRVSYGKIGDDNINQRWLYMTQWAYTGQAKIGENNSDLSPYVWYRESSVGNPSVHWESVTKTNLGADFSFFNGAVSGSVDYFNDYRTDILIAGGSRAIPSYYGTNAPVANLGKVRVKGYEVELKVNHQLPNGLRLWANANMTHAKDRIIEADNPSLLPDYRKSEGKQIGQTYSYVSHGYYNNWDELYASTEQNTNDRQKLPGNFQIVDYNGDGRIDTYDNIPYGFPERPQNTYNGTVGFEWKGFSAFAQFYGVNNVTRQVVFTSFGSRMNTVYNQGTYWSKDNPTANSPLPRLMTATDPSTYGNFYMYDGSYVRLKNAEVAYTFNRGWVERFGIRTLRIYANGNNLWLWTKMPDDRESNFAGTGWAAQGAYPTVKRYNFGLNITL</sequence>
<keyword evidence="8" id="KW-0732">Signal</keyword>
<protein>
    <submittedName>
        <fullName evidence="10">TonB-dependent receptor plug</fullName>
    </submittedName>
</protein>
<feature type="chain" id="PRO_5003630313" evidence="8">
    <location>
        <begin position="41"/>
        <end position="1053"/>
    </location>
</feature>